<evidence type="ECO:0000313" key="2">
    <source>
        <dbReference type="EMBL" id="GAA5495949.1"/>
    </source>
</evidence>
<proteinExistence type="predicted"/>
<gene>
    <name evidence="2" type="ORF">Rhal01_02130</name>
</gene>
<keyword evidence="1" id="KW-1133">Transmembrane helix</keyword>
<keyword evidence="1" id="KW-0812">Transmembrane</keyword>
<dbReference type="Proteomes" id="UP001424741">
    <property type="component" value="Unassembled WGS sequence"/>
</dbReference>
<reference evidence="2 3" key="1">
    <citation type="submission" date="2024-02" db="EMBL/GenBank/DDBJ databases">
        <title>Rubritalea halochordaticola NBRC 107102.</title>
        <authorList>
            <person name="Ichikawa N."/>
            <person name="Katano-Makiyama Y."/>
            <person name="Hidaka K."/>
        </authorList>
    </citation>
    <scope>NUCLEOTIDE SEQUENCE [LARGE SCALE GENOMIC DNA]</scope>
    <source>
        <strain evidence="2 3">NBRC 107102</strain>
    </source>
</reference>
<protein>
    <submittedName>
        <fullName evidence="2">Uncharacterized protein</fullName>
    </submittedName>
</protein>
<feature type="transmembrane region" description="Helical" evidence="1">
    <location>
        <begin position="42"/>
        <end position="60"/>
    </location>
</feature>
<keyword evidence="3" id="KW-1185">Reference proteome</keyword>
<organism evidence="2 3">
    <name type="scientific">Rubritalea halochordaticola</name>
    <dbReference type="NCBI Taxonomy" id="714537"/>
    <lineage>
        <taxon>Bacteria</taxon>
        <taxon>Pseudomonadati</taxon>
        <taxon>Verrucomicrobiota</taxon>
        <taxon>Verrucomicrobiia</taxon>
        <taxon>Verrucomicrobiales</taxon>
        <taxon>Rubritaleaceae</taxon>
        <taxon>Rubritalea</taxon>
    </lineage>
</organism>
<dbReference type="RefSeq" id="WP_346188684.1">
    <property type="nucleotide sequence ID" value="NZ_BAABRL010000006.1"/>
</dbReference>
<dbReference type="EMBL" id="BAABRL010000006">
    <property type="protein sequence ID" value="GAA5495949.1"/>
    <property type="molecule type" value="Genomic_DNA"/>
</dbReference>
<feature type="transmembrane region" description="Helical" evidence="1">
    <location>
        <begin position="12"/>
        <end position="30"/>
    </location>
</feature>
<sequence length="89" mass="9991">MIQRATSDDAAYMVLFALVSLLLSFFILGVKVYSHVPFNDMWCKLICLTVVVGFPLYAFLRISKKVGVLAIMMMPFVQLALMPVMPVIC</sequence>
<accession>A0ABP9V2X5</accession>
<feature type="transmembrane region" description="Helical" evidence="1">
    <location>
        <begin position="66"/>
        <end position="88"/>
    </location>
</feature>
<comment type="caution">
    <text evidence="2">The sequence shown here is derived from an EMBL/GenBank/DDBJ whole genome shotgun (WGS) entry which is preliminary data.</text>
</comment>
<evidence type="ECO:0000256" key="1">
    <source>
        <dbReference type="SAM" id="Phobius"/>
    </source>
</evidence>
<keyword evidence="1" id="KW-0472">Membrane</keyword>
<name>A0ABP9V2X5_9BACT</name>
<evidence type="ECO:0000313" key="3">
    <source>
        <dbReference type="Proteomes" id="UP001424741"/>
    </source>
</evidence>